<dbReference type="EMBL" id="JAULSR010000002">
    <property type="protein sequence ID" value="KAK0630060.1"/>
    <property type="molecule type" value="Genomic_DNA"/>
</dbReference>
<evidence type="ECO:0000256" key="7">
    <source>
        <dbReference type="ARBA" id="ARBA00022786"/>
    </source>
</evidence>
<evidence type="ECO:0000256" key="1">
    <source>
        <dbReference type="ARBA" id="ARBA00001798"/>
    </source>
</evidence>
<feature type="compositionally biased region" description="Basic and acidic residues" evidence="10">
    <location>
        <begin position="116"/>
        <end position="128"/>
    </location>
</feature>
<keyword evidence="9" id="KW-0175">Coiled coil</keyword>
<keyword evidence="5" id="KW-0677">Repeat</keyword>
<feature type="compositionally biased region" description="Low complexity" evidence="10">
    <location>
        <begin position="13"/>
        <end position="30"/>
    </location>
</feature>
<dbReference type="PANTHER" id="PTHR11685">
    <property type="entry name" value="RBR FAMILY RING FINGER AND IBR DOMAIN-CONTAINING"/>
    <property type="match status" value="1"/>
</dbReference>
<evidence type="ECO:0000256" key="8">
    <source>
        <dbReference type="ARBA" id="ARBA00022833"/>
    </source>
</evidence>
<evidence type="ECO:0000256" key="4">
    <source>
        <dbReference type="ARBA" id="ARBA00022723"/>
    </source>
</evidence>
<evidence type="ECO:0000256" key="3">
    <source>
        <dbReference type="ARBA" id="ARBA00022679"/>
    </source>
</evidence>
<evidence type="ECO:0000313" key="12">
    <source>
        <dbReference type="EMBL" id="KAK0630060.1"/>
    </source>
</evidence>
<evidence type="ECO:0000313" key="13">
    <source>
        <dbReference type="Proteomes" id="UP001174934"/>
    </source>
</evidence>
<evidence type="ECO:0000256" key="10">
    <source>
        <dbReference type="SAM" id="MobiDB-lite"/>
    </source>
</evidence>
<dbReference type="Proteomes" id="UP001174934">
    <property type="component" value="Unassembled WGS sequence"/>
</dbReference>
<evidence type="ECO:0000256" key="6">
    <source>
        <dbReference type="ARBA" id="ARBA00022771"/>
    </source>
</evidence>
<organism evidence="12 13">
    <name type="scientific">Bombardia bombarda</name>
    <dbReference type="NCBI Taxonomy" id="252184"/>
    <lineage>
        <taxon>Eukaryota</taxon>
        <taxon>Fungi</taxon>
        <taxon>Dikarya</taxon>
        <taxon>Ascomycota</taxon>
        <taxon>Pezizomycotina</taxon>
        <taxon>Sordariomycetes</taxon>
        <taxon>Sordariomycetidae</taxon>
        <taxon>Sordariales</taxon>
        <taxon>Lasiosphaeriaceae</taxon>
        <taxon>Bombardia</taxon>
    </lineage>
</organism>
<feature type="compositionally biased region" description="Polar residues" evidence="10">
    <location>
        <begin position="148"/>
        <end position="166"/>
    </location>
</feature>
<dbReference type="GO" id="GO:0008270">
    <property type="term" value="F:zinc ion binding"/>
    <property type="evidence" value="ECO:0007669"/>
    <property type="project" value="UniProtKB-KW"/>
</dbReference>
<dbReference type="InterPro" id="IPR044066">
    <property type="entry name" value="TRIAD_supradom"/>
</dbReference>
<feature type="domain" description="RING-type" evidence="11">
    <location>
        <begin position="247"/>
        <end position="438"/>
    </location>
</feature>
<proteinExistence type="predicted"/>
<comment type="caution">
    <text evidence="12">The sequence shown here is derived from an EMBL/GenBank/DDBJ whole genome shotgun (WGS) entry which is preliminary data.</text>
</comment>
<dbReference type="InterPro" id="IPR031127">
    <property type="entry name" value="E3_UB_ligase_RBR"/>
</dbReference>
<feature type="coiled-coil region" evidence="9">
    <location>
        <begin position="441"/>
        <end position="518"/>
    </location>
</feature>
<evidence type="ECO:0000256" key="2">
    <source>
        <dbReference type="ARBA" id="ARBA00012251"/>
    </source>
</evidence>
<dbReference type="GO" id="GO:0016567">
    <property type="term" value="P:protein ubiquitination"/>
    <property type="evidence" value="ECO:0007669"/>
    <property type="project" value="InterPro"/>
</dbReference>
<keyword evidence="7" id="KW-0833">Ubl conjugation pathway</keyword>
<feature type="region of interest" description="Disordered" evidence="10">
    <location>
        <begin position="1"/>
        <end position="71"/>
    </location>
</feature>
<dbReference type="GO" id="GO:0061630">
    <property type="term" value="F:ubiquitin protein ligase activity"/>
    <property type="evidence" value="ECO:0007669"/>
    <property type="project" value="UniProtKB-EC"/>
</dbReference>
<accession>A0AA39XB87</accession>
<dbReference type="InterPro" id="IPR002867">
    <property type="entry name" value="IBR_dom"/>
</dbReference>
<dbReference type="EC" id="2.3.2.31" evidence="2"/>
<dbReference type="PROSITE" id="PS51873">
    <property type="entry name" value="TRIAD"/>
    <property type="match status" value="1"/>
</dbReference>
<feature type="compositionally biased region" description="Acidic residues" evidence="10">
    <location>
        <begin position="44"/>
        <end position="53"/>
    </location>
</feature>
<dbReference type="Pfam" id="PF01485">
    <property type="entry name" value="IBR"/>
    <property type="match status" value="1"/>
</dbReference>
<evidence type="ECO:0000256" key="5">
    <source>
        <dbReference type="ARBA" id="ARBA00022737"/>
    </source>
</evidence>
<dbReference type="CDD" id="cd20335">
    <property type="entry name" value="BRcat_RBR"/>
    <property type="match status" value="1"/>
</dbReference>
<comment type="catalytic activity">
    <reaction evidence="1">
        <text>[E2 ubiquitin-conjugating enzyme]-S-ubiquitinyl-L-cysteine + [acceptor protein]-L-lysine = [E2 ubiquitin-conjugating enzyme]-L-cysteine + [acceptor protein]-N(6)-ubiquitinyl-L-lysine.</text>
        <dbReference type="EC" id="2.3.2.31"/>
    </reaction>
</comment>
<reference evidence="12" key="1">
    <citation type="submission" date="2023-06" db="EMBL/GenBank/DDBJ databases">
        <title>Genome-scale phylogeny and comparative genomics of the fungal order Sordariales.</title>
        <authorList>
            <consortium name="Lawrence Berkeley National Laboratory"/>
            <person name="Hensen N."/>
            <person name="Bonometti L."/>
            <person name="Westerberg I."/>
            <person name="Brannstrom I.O."/>
            <person name="Guillou S."/>
            <person name="Cros-Aarteil S."/>
            <person name="Calhoun S."/>
            <person name="Haridas S."/>
            <person name="Kuo A."/>
            <person name="Mondo S."/>
            <person name="Pangilinan J."/>
            <person name="Riley R."/>
            <person name="LaButti K."/>
            <person name="Andreopoulos B."/>
            <person name="Lipzen A."/>
            <person name="Chen C."/>
            <person name="Yanf M."/>
            <person name="Daum C."/>
            <person name="Ng V."/>
            <person name="Clum A."/>
            <person name="Steindorff A."/>
            <person name="Ohm R."/>
            <person name="Martin F."/>
            <person name="Silar P."/>
            <person name="Natvig D."/>
            <person name="Lalanne C."/>
            <person name="Gautier V."/>
            <person name="Ament-velasquez S.L."/>
            <person name="Kruys A."/>
            <person name="Hutchinson M.I."/>
            <person name="Powell A.J."/>
            <person name="Barry K."/>
            <person name="Miller A.N."/>
            <person name="Grigoriev I.V."/>
            <person name="Debuchy R."/>
            <person name="Gladieux P."/>
            <person name="Thoren M.H."/>
            <person name="Johannesson H."/>
        </authorList>
    </citation>
    <scope>NUCLEOTIDE SEQUENCE</scope>
    <source>
        <strain evidence="12">SMH3391-2</strain>
    </source>
</reference>
<keyword evidence="8" id="KW-0862">Zinc</keyword>
<keyword evidence="3" id="KW-0808">Transferase</keyword>
<dbReference type="AlphaFoldDB" id="A0AA39XB87"/>
<dbReference type="CDD" id="cd22584">
    <property type="entry name" value="Rcat_RBR_unk"/>
    <property type="match status" value="1"/>
</dbReference>
<feature type="region of interest" description="Disordered" evidence="10">
    <location>
        <begin position="106"/>
        <end position="168"/>
    </location>
</feature>
<evidence type="ECO:0000256" key="9">
    <source>
        <dbReference type="SAM" id="Coils"/>
    </source>
</evidence>
<keyword evidence="4" id="KW-0479">Metal-binding</keyword>
<protein>
    <recommendedName>
        <fullName evidence="2">RBR-type E3 ubiquitin transferase</fullName>
        <ecNumber evidence="2">2.3.2.31</ecNumber>
    </recommendedName>
</protein>
<keyword evidence="13" id="KW-1185">Reference proteome</keyword>
<evidence type="ECO:0000259" key="11">
    <source>
        <dbReference type="PROSITE" id="PS51873"/>
    </source>
</evidence>
<dbReference type="Gene3D" id="1.20.120.1750">
    <property type="match status" value="1"/>
</dbReference>
<gene>
    <name evidence="12" type="ORF">B0T17DRAFT_635687</name>
</gene>
<feature type="compositionally biased region" description="Basic and acidic residues" evidence="10">
    <location>
        <begin position="137"/>
        <end position="147"/>
    </location>
</feature>
<dbReference type="SUPFAM" id="SSF57850">
    <property type="entry name" value="RING/U-box"/>
    <property type="match status" value="1"/>
</dbReference>
<name>A0AA39XB87_9PEZI</name>
<sequence length="702" mass="80136">MATVAMTPAQQVPAITTTTPDPSPSPTDSKSASKRKFVAATVSIEDEDQEEVDLSQYPPPETLNNIPGNNPEPIRLVAKAALRNIIEQVAVEKSRIEEEAAARLLVEEEEEEEEEEARKDKGKAKAEDTDSSASWHDALEAQTREQEQPTQQGLEPDKATTTTNTPKRSRFGLWRILHHIVEKGESSGSASGSSNETAVAESLHIHKVSSAGASSSGSDPDAVASGTFTQFYHKHLRSTSDADGTVETVECVSCLDDDVPSKDSIKLPCHHYCKPCFRRLITTALENEAQWPPKCCLTPIPYRTTAKNIAGDLLKQYKKKDEEFKIPVENRIYCSEPDCGEWIRKVDKARKRARCSRGHTMCVMCRQPPHPGDSACPRDLDQQLADRLAGEEGWRRCISCTVLVEHREACQHMTCRCGAQFCYVCGLLWRTCACTMEQLAAIKTAAAARRAEREARQAEEDAWLRAALEQIERLEAEDRRREEEARAAEEARLEELRRREERVRVRREEERRAEMERKYQELWGALVELDDVQRFMLGYEQDGERERRVAKGVRKVEELGRRQEREWEREARIRTGREKQLEEGYAKALNVFWAGKPGGRERVDMALKAYMEKNDARLDVWEKMKDDDLTKVRYLEEDELAVREELMEAMRKRQEDAMAAEEEEMRRRHVAETRWFDLVVAERTRLLAEMETVERESGEGAG</sequence>
<keyword evidence="6" id="KW-0863">Zinc-finger</keyword>